<evidence type="ECO:0000313" key="3">
    <source>
        <dbReference type="Proteomes" id="UP000830375"/>
    </source>
</evidence>
<dbReference type="Gene3D" id="1.20.1270.60">
    <property type="entry name" value="Arfaptin homology (AH) domain/BAR domain"/>
    <property type="match status" value="1"/>
</dbReference>
<name>A0ABQ8MUV9_LABRO</name>
<feature type="domain" description="IMD" evidence="1">
    <location>
        <begin position="1"/>
        <end position="71"/>
    </location>
</feature>
<reference evidence="2 3" key="1">
    <citation type="submission" date="2022-01" db="EMBL/GenBank/DDBJ databases">
        <title>A high-quality chromosome-level genome assembly of rohu carp, Labeo rohita.</title>
        <authorList>
            <person name="Arick M.A. II"/>
            <person name="Hsu C.-Y."/>
            <person name="Magbanua Z."/>
            <person name="Pechanova O."/>
            <person name="Grover C."/>
            <person name="Miller E."/>
            <person name="Thrash A."/>
            <person name="Ezzel L."/>
            <person name="Alam S."/>
            <person name="Benzie J."/>
            <person name="Hamilton M."/>
            <person name="Karsi A."/>
            <person name="Lawrence M.L."/>
            <person name="Peterson D.G."/>
        </authorList>
    </citation>
    <scope>NUCLEOTIDE SEQUENCE [LARGE SCALE GENOMIC DNA]</scope>
    <source>
        <strain evidence="3">BAU-BD-2019</strain>
        <tissue evidence="2">Blood</tissue>
    </source>
</reference>
<dbReference type="PANTHER" id="PTHR14206:SF4">
    <property type="entry name" value="BRAIN-SPECIFIC ANGIOGENESIS INHIBITOR 1-ASSOCIATED PROTEIN 2-LIKE PROTEIN 1"/>
    <property type="match status" value="1"/>
</dbReference>
<evidence type="ECO:0000313" key="2">
    <source>
        <dbReference type="EMBL" id="KAI2666604.1"/>
    </source>
</evidence>
<sequence length="109" mass="11918">MSRDPEEVNKLTESTYKNVMEQFNPGLRNLINLGKSYEKAVSAMVLAGKQYFDAVSKIGENAAVSPVSRELDNIQTQASRSTSAVLLSERSLLSSECSAELKPKPPLGR</sequence>
<gene>
    <name evidence="2" type="ORF">H4Q32_010506</name>
</gene>
<dbReference type="EMBL" id="JACTAM010000003">
    <property type="protein sequence ID" value="KAI2666604.1"/>
    <property type="molecule type" value="Genomic_DNA"/>
</dbReference>
<dbReference type="InterPro" id="IPR013606">
    <property type="entry name" value="I-BAR_dom"/>
</dbReference>
<dbReference type="SUPFAM" id="SSF103657">
    <property type="entry name" value="BAR/IMD domain-like"/>
    <property type="match status" value="1"/>
</dbReference>
<organism evidence="2 3">
    <name type="scientific">Labeo rohita</name>
    <name type="common">Indian major carp</name>
    <name type="synonym">Cyprinus rohita</name>
    <dbReference type="NCBI Taxonomy" id="84645"/>
    <lineage>
        <taxon>Eukaryota</taxon>
        <taxon>Metazoa</taxon>
        <taxon>Chordata</taxon>
        <taxon>Craniata</taxon>
        <taxon>Vertebrata</taxon>
        <taxon>Euteleostomi</taxon>
        <taxon>Actinopterygii</taxon>
        <taxon>Neopterygii</taxon>
        <taxon>Teleostei</taxon>
        <taxon>Ostariophysi</taxon>
        <taxon>Cypriniformes</taxon>
        <taxon>Cyprinidae</taxon>
        <taxon>Labeoninae</taxon>
        <taxon>Labeonini</taxon>
        <taxon>Labeo</taxon>
    </lineage>
</organism>
<dbReference type="InterPro" id="IPR027267">
    <property type="entry name" value="AH/BAR_dom_sf"/>
</dbReference>
<proteinExistence type="predicted"/>
<evidence type="ECO:0000259" key="1">
    <source>
        <dbReference type="PROSITE" id="PS51338"/>
    </source>
</evidence>
<dbReference type="Proteomes" id="UP000830375">
    <property type="component" value="Unassembled WGS sequence"/>
</dbReference>
<dbReference type="PROSITE" id="PS51338">
    <property type="entry name" value="IMD"/>
    <property type="match status" value="1"/>
</dbReference>
<dbReference type="PANTHER" id="PTHR14206">
    <property type="entry name" value="BRAIN-SPECIFIC ANGIOGENESIS INHIBITOR 1-ASSOCIATED PROTEIN 2"/>
    <property type="match status" value="1"/>
</dbReference>
<dbReference type="InterPro" id="IPR027681">
    <property type="entry name" value="IRSp53/IRTKS/Pinkbar"/>
</dbReference>
<keyword evidence="3" id="KW-1185">Reference proteome</keyword>
<accession>A0ABQ8MUV9</accession>
<dbReference type="Pfam" id="PF08397">
    <property type="entry name" value="IMD"/>
    <property type="match status" value="1"/>
</dbReference>
<comment type="caution">
    <text evidence="2">The sequence shown here is derived from an EMBL/GenBank/DDBJ whole genome shotgun (WGS) entry which is preliminary data.</text>
</comment>
<protein>
    <submittedName>
        <fullName evidence="2">Brain-specific angiogenesis inhibitor 1-associated protein 2-like protein 1</fullName>
    </submittedName>
</protein>